<dbReference type="InterPro" id="IPR045682">
    <property type="entry name" value="DUF6193"/>
</dbReference>
<sequence length="128" mass="14202">MEPVTDADEAWRVLLDDKQHWWADNPVFKAAYENPTLRALFPFPTHGTLRFFRTPWTWPDTPAQNLPLIACGGPPYQVIAAGYERIIGQAESAKEAADLVVANLPPSVTSSPTFNLPQSVRRGQAVSE</sequence>
<dbReference type="Proteomes" id="UP000598174">
    <property type="component" value="Unassembled WGS sequence"/>
</dbReference>
<reference evidence="2" key="1">
    <citation type="submission" date="2021-01" db="EMBL/GenBank/DDBJ databases">
        <title>Whole genome shotgun sequence of Actinoplanes ferrugineus NBRC 15555.</title>
        <authorList>
            <person name="Komaki H."/>
            <person name="Tamura T."/>
        </authorList>
    </citation>
    <scope>NUCLEOTIDE SEQUENCE</scope>
    <source>
        <strain evidence="2">NBRC 15555</strain>
    </source>
</reference>
<keyword evidence="3" id="KW-1185">Reference proteome</keyword>
<gene>
    <name evidence="2" type="ORF">Afe05nite_83570</name>
</gene>
<accession>A0A919MQN8</accession>
<feature type="compositionally biased region" description="Polar residues" evidence="1">
    <location>
        <begin position="107"/>
        <end position="118"/>
    </location>
</feature>
<comment type="caution">
    <text evidence="2">The sequence shown here is derived from an EMBL/GenBank/DDBJ whole genome shotgun (WGS) entry which is preliminary data.</text>
</comment>
<evidence type="ECO:0000256" key="1">
    <source>
        <dbReference type="SAM" id="MobiDB-lite"/>
    </source>
</evidence>
<evidence type="ECO:0000313" key="2">
    <source>
        <dbReference type="EMBL" id="GIE16517.1"/>
    </source>
</evidence>
<organism evidence="2 3">
    <name type="scientific">Paractinoplanes ferrugineus</name>
    <dbReference type="NCBI Taxonomy" id="113564"/>
    <lineage>
        <taxon>Bacteria</taxon>
        <taxon>Bacillati</taxon>
        <taxon>Actinomycetota</taxon>
        <taxon>Actinomycetes</taxon>
        <taxon>Micromonosporales</taxon>
        <taxon>Micromonosporaceae</taxon>
        <taxon>Paractinoplanes</taxon>
    </lineage>
</organism>
<dbReference type="EMBL" id="BOMM01000089">
    <property type="protein sequence ID" value="GIE16517.1"/>
    <property type="molecule type" value="Genomic_DNA"/>
</dbReference>
<dbReference type="RefSeq" id="WP_203822854.1">
    <property type="nucleotide sequence ID" value="NZ_BAAABP010000092.1"/>
</dbReference>
<feature type="region of interest" description="Disordered" evidence="1">
    <location>
        <begin position="107"/>
        <end position="128"/>
    </location>
</feature>
<dbReference type="AlphaFoldDB" id="A0A919MQN8"/>
<protein>
    <submittedName>
        <fullName evidence="2">Uncharacterized protein</fullName>
    </submittedName>
</protein>
<dbReference type="Pfam" id="PF19692">
    <property type="entry name" value="DUF6193"/>
    <property type="match status" value="1"/>
</dbReference>
<name>A0A919MQN8_9ACTN</name>
<proteinExistence type="predicted"/>
<evidence type="ECO:0000313" key="3">
    <source>
        <dbReference type="Proteomes" id="UP000598174"/>
    </source>
</evidence>